<dbReference type="RefSeq" id="WP_189027885.1">
    <property type="nucleotide sequence ID" value="NZ_BMKR01000017.1"/>
</dbReference>
<dbReference type="Proteomes" id="UP000637643">
    <property type="component" value="Unassembled WGS sequence"/>
</dbReference>
<keyword evidence="2" id="KW-1185">Reference proteome</keyword>
<comment type="caution">
    <text evidence="1">The sequence shown here is derived from an EMBL/GenBank/DDBJ whole genome shotgun (WGS) entry which is preliminary data.</text>
</comment>
<reference evidence="1" key="2">
    <citation type="submission" date="2020-09" db="EMBL/GenBank/DDBJ databases">
        <authorList>
            <person name="Sun Q."/>
            <person name="Zhou Y."/>
        </authorList>
    </citation>
    <scope>NUCLEOTIDE SEQUENCE</scope>
    <source>
        <strain evidence="1">CGMCC 1.16134</strain>
    </source>
</reference>
<keyword evidence="1" id="KW-0808">Transferase</keyword>
<keyword evidence="1" id="KW-0418">Kinase</keyword>
<evidence type="ECO:0000313" key="2">
    <source>
        <dbReference type="Proteomes" id="UP000637643"/>
    </source>
</evidence>
<name>A0A917FL57_9BACL</name>
<dbReference type="Gene3D" id="3.40.50.300">
    <property type="entry name" value="P-loop containing nucleotide triphosphate hydrolases"/>
    <property type="match status" value="1"/>
</dbReference>
<evidence type="ECO:0000313" key="1">
    <source>
        <dbReference type="EMBL" id="GGF90386.1"/>
    </source>
</evidence>
<sequence>MAKTAECLAYKAFGLQIHSEIPLPELARSEEQELLGSISVVQADLSERWRSIPKVSSSMGVADNEVLFEVKEMAIFSIQSGSLITVSPAAEADEDCVRLFILGSCMGILLMQRGVLPLHGSALVINNRAYALVGRSGAGKSTLASYLMDQGCPMISDDVIPVIVQNGHPLAIPGYPQQKLWQQSLDYLGMNSSSYRPLFQRETKFAVPVHDRFHAEPLPLAGIFELGVSPDGPVAIQPVLGMERFPVLFSHTYQKQVVDRLGLREWHFGLLASFVNRLPLYRLNRPAEGFSAPAQAGLIFETIHNSLKEG</sequence>
<protein>
    <submittedName>
        <fullName evidence="1">HPr kinase</fullName>
    </submittedName>
</protein>
<dbReference type="GO" id="GO:0016301">
    <property type="term" value="F:kinase activity"/>
    <property type="evidence" value="ECO:0007669"/>
    <property type="project" value="UniProtKB-KW"/>
</dbReference>
<organism evidence="1 2">
    <name type="scientific">Paenibacillus albidus</name>
    <dbReference type="NCBI Taxonomy" id="2041023"/>
    <lineage>
        <taxon>Bacteria</taxon>
        <taxon>Bacillati</taxon>
        <taxon>Bacillota</taxon>
        <taxon>Bacilli</taxon>
        <taxon>Bacillales</taxon>
        <taxon>Paenibacillaceae</taxon>
        <taxon>Paenibacillus</taxon>
    </lineage>
</organism>
<dbReference type="SUPFAM" id="SSF53795">
    <property type="entry name" value="PEP carboxykinase-like"/>
    <property type="match status" value="1"/>
</dbReference>
<dbReference type="EMBL" id="BMKR01000017">
    <property type="protein sequence ID" value="GGF90386.1"/>
    <property type="molecule type" value="Genomic_DNA"/>
</dbReference>
<dbReference type="AlphaFoldDB" id="A0A917FL57"/>
<dbReference type="InterPro" id="IPR027417">
    <property type="entry name" value="P-loop_NTPase"/>
</dbReference>
<proteinExistence type="predicted"/>
<reference evidence="1" key="1">
    <citation type="journal article" date="2014" name="Int. J. Syst. Evol. Microbiol.">
        <title>Complete genome sequence of Corynebacterium casei LMG S-19264T (=DSM 44701T), isolated from a smear-ripened cheese.</title>
        <authorList>
            <consortium name="US DOE Joint Genome Institute (JGI-PGF)"/>
            <person name="Walter F."/>
            <person name="Albersmeier A."/>
            <person name="Kalinowski J."/>
            <person name="Ruckert C."/>
        </authorList>
    </citation>
    <scope>NUCLEOTIDE SEQUENCE</scope>
    <source>
        <strain evidence="1">CGMCC 1.16134</strain>
    </source>
</reference>
<accession>A0A917FL57</accession>
<gene>
    <name evidence="1" type="ORF">GCM10010912_39440</name>
</gene>